<protein>
    <recommendedName>
        <fullName evidence="3">Cofilin</fullName>
    </recommendedName>
    <alternativeName>
        <fullName evidence="5">Actin-depolymerizing factor 1</fullName>
    </alternativeName>
</protein>
<dbReference type="Pfam" id="PF00241">
    <property type="entry name" value="Cofilin_ADF"/>
    <property type="match status" value="1"/>
</dbReference>
<comment type="similarity">
    <text evidence="2">Belongs to the actin-binding proteins ADF family.</text>
</comment>
<keyword evidence="4" id="KW-0009">Actin-binding</keyword>
<evidence type="ECO:0000256" key="5">
    <source>
        <dbReference type="ARBA" id="ARBA00032427"/>
    </source>
</evidence>
<feature type="domain" description="ADF-H" evidence="6">
    <location>
        <begin position="1"/>
        <end position="117"/>
    </location>
</feature>
<dbReference type="GO" id="GO:0030042">
    <property type="term" value="P:actin filament depolymerization"/>
    <property type="evidence" value="ECO:0007669"/>
    <property type="project" value="InterPro"/>
</dbReference>
<name>A0A1B2J6C2_PICPA</name>
<evidence type="ECO:0000313" key="7">
    <source>
        <dbReference type="EMBL" id="ANZ73526.1"/>
    </source>
</evidence>
<dbReference type="GO" id="GO:0015629">
    <property type="term" value="C:actin cytoskeleton"/>
    <property type="evidence" value="ECO:0007669"/>
    <property type="project" value="InterPro"/>
</dbReference>
<dbReference type="GO" id="GO:0016363">
    <property type="term" value="C:nuclear matrix"/>
    <property type="evidence" value="ECO:0007669"/>
    <property type="project" value="UniProtKB-SubCell"/>
</dbReference>
<dbReference type="SUPFAM" id="SSF55753">
    <property type="entry name" value="Actin depolymerizing proteins"/>
    <property type="match status" value="1"/>
</dbReference>
<dbReference type="CDD" id="cd11286">
    <property type="entry name" value="ADF_cofilin_like"/>
    <property type="match status" value="1"/>
</dbReference>
<evidence type="ECO:0000259" key="6">
    <source>
        <dbReference type="PROSITE" id="PS51263"/>
    </source>
</evidence>
<evidence type="ECO:0000256" key="1">
    <source>
        <dbReference type="ARBA" id="ARBA00004109"/>
    </source>
</evidence>
<dbReference type="PROSITE" id="PS51263">
    <property type="entry name" value="ADF_H"/>
    <property type="match status" value="1"/>
</dbReference>
<dbReference type="InterPro" id="IPR002108">
    <property type="entry name" value="ADF-H"/>
</dbReference>
<dbReference type="GO" id="GO:0003779">
    <property type="term" value="F:actin binding"/>
    <property type="evidence" value="ECO:0007669"/>
    <property type="project" value="UniProtKB-KW"/>
</dbReference>
<evidence type="ECO:0000256" key="2">
    <source>
        <dbReference type="ARBA" id="ARBA00006844"/>
    </source>
</evidence>
<dbReference type="Proteomes" id="UP000094565">
    <property type="component" value="Chromosome 1"/>
</dbReference>
<evidence type="ECO:0000256" key="3">
    <source>
        <dbReference type="ARBA" id="ARBA00015630"/>
    </source>
</evidence>
<dbReference type="OrthoDB" id="10249245at2759"/>
<dbReference type="InterPro" id="IPR029006">
    <property type="entry name" value="ADF-H/Gelsolin-like_dom_sf"/>
</dbReference>
<sequence length="123" mass="13878">MGKKHKFVIYKINDSKTEIIVDKISSDESYDAFLEALPEDDSRYAVYDFQYEISSTEGKRSKIIFFTWSPETASVRSKMIYASSKDALRRALNGVSTDIQGTDFSDVAFESVLERVSRGAGSH</sequence>
<dbReference type="InterPro" id="IPR017904">
    <property type="entry name" value="ADF/Cofilin"/>
</dbReference>
<accession>A0A1B2J6C2</accession>
<comment type="subcellular location">
    <subcellularLocation>
        <location evidence="1">Nucleus matrix</location>
    </subcellularLocation>
</comment>
<keyword evidence="8" id="KW-1185">Reference proteome</keyword>
<dbReference type="EMBL" id="CP014584">
    <property type="protein sequence ID" value="ANZ73526.1"/>
    <property type="molecule type" value="Genomic_DNA"/>
</dbReference>
<evidence type="ECO:0000313" key="8">
    <source>
        <dbReference type="Proteomes" id="UP000094565"/>
    </source>
</evidence>
<gene>
    <name evidence="7" type="primary">COF1</name>
    <name evidence="7" type="ORF">ATY40_BA7501048</name>
</gene>
<dbReference type="SMART" id="SM00102">
    <property type="entry name" value="ADF"/>
    <property type="match status" value="1"/>
</dbReference>
<evidence type="ECO:0000256" key="4">
    <source>
        <dbReference type="ARBA" id="ARBA00023203"/>
    </source>
</evidence>
<reference evidence="7 8" key="1">
    <citation type="submission" date="2016-02" db="EMBL/GenBank/DDBJ databases">
        <title>Comparative genomic and transcriptomic foundation for Pichia pastoris.</title>
        <authorList>
            <person name="Love K.R."/>
            <person name="Shah K.A."/>
            <person name="Whittaker C.A."/>
            <person name="Wu J."/>
            <person name="Bartlett M.C."/>
            <person name="Ma D."/>
            <person name="Leeson R.L."/>
            <person name="Priest M."/>
            <person name="Young S.K."/>
            <person name="Love J.C."/>
        </authorList>
    </citation>
    <scope>NUCLEOTIDE SEQUENCE [LARGE SCALE GENOMIC DNA]</scope>
    <source>
        <strain evidence="7 8">ATCC 28485</strain>
    </source>
</reference>
<proteinExistence type="inferred from homology"/>
<dbReference type="Gene3D" id="3.40.20.10">
    <property type="entry name" value="Severin"/>
    <property type="match status" value="1"/>
</dbReference>
<dbReference type="PANTHER" id="PTHR11913">
    <property type="entry name" value="COFILIN-RELATED"/>
    <property type="match status" value="1"/>
</dbReference>
<organism evidence="7 8">
    <name type="scientific">Komagataella pastoris</name>
    <name type="common">Yeast</name>
    <name type="synonym">Pichia pastoris</name>
    <dbReference type="NCBI Taxonomy" id="4922"/>
    <lineage>
        <taxon>Eukaryota</taxon>
        <taxon>Fungi</taxon>
        <taxon>Dikarya</taxon>
        <taxon>Ascomycota</taxon>
        <taxon>Saccharomycotina</taxon>
        <taxon>Pichiomycetes</taxon>
        <taxon>Pichiales</taxon>
        <taxon>Pichiaceae</taxon>
        <taxon>Komagataella</taxon>
    </lineage>
</organism>
<dbReference type="AlphaFoldDB" id="A0A1B2J6C2"/>